<dbReference type="InterPro" id="IPR025898">
    <property type="entry name" value="Tc3_transposase_DNA-bd_dom"/>
</dbReference>
<dbReference type="GeneID" id="19952222"/>
<dbReference type="RefSeq" id="XP_008615760.1">
    <property type="nucleotide sequence ID" value="XM_008617538.1"/>
</dbReference>
<dbReference type="Proteomes" id="UP000030762">
    <property type="component" value="Unassembled WGS sequence"/>
</dbReference>
<dbReference type="GO" id="GO:0003677">
    <property type="term" value="F:DNA binding"/>
    <property type="evidence" value="ECO:0007669"/>
    <property type="project" value="InterPro"/>
</dbReference>
<dbReference type="Pfam" id="PF11427">
    <property type="entry name" value="HTH_Tnp_Tc3_1"/>
    <property type="match status" value="1"/>
</dbReference>
<feature type="domain" description="Tc3 transposase DNA binding" evidence="1">
    <location>
        <begin position="3"/>
        <end position="51"/>
    </location>
</feature>
<evidence type="ECO:0000259" key="1">
    <source>
        <dbReference type="Pfam" id="PF11427"/>
    </source>
</evidence>
<organism evidence="2 3">
    <name type="scientific">Saprolegnia diclina (strain VS20)</name>
    <dbReference type="NCBI Taxonomy" id="1156394"/>
    <lineage>
        <taxon>Eukaryota</taxon>
        <taxon>Sar</taxon>
        <taxon>Stramenopiles</taxon>
        <taxon>Oomycota</taxon>
        <taxon>Saprolegniomycetes</taxon>
        <taxon>Saprolegniales</taxon>
        <taxon>Saprolegniaceae</taxon>
        <taxon>Saprolegnia</taxon>
    </lineage>
</organism>
<evidence type="ECO:0000313" key="2">
    <source>
        <dbReference type="EMBL" id="EQC30736.1"/>
    </source>
</evidence>
<dbReference type="SUPFAM" id="SSF46689">
    <property type="entry name" value="Homeodomain-like"/>
    <property type="match status" value="1"/>
</dbReference>
<dbReference type="VEuPathDB" id="FungiDB:SDRG_11495"/>
<dbReference type="EMBL" id="JH767173">
    <property type="protein sequence ID" value="EQC30736.1"/>
    <property type="molecule type" value="Genomic_DNA"/>
</dbReference>
<proteinExistence type="predicted"/>
<dbReference type="OMA" id="AQEMGRC"/>
<dbReference type="OrthoDB" id="78805at2759"/>
<gene>
    <name evidence="2" type="ORF">SDRG_11495</name>
</gene>
<name>T0Q7X4_SAPDV</name>
<dbReference type="InterPro" id="IPR009057">
    <property type="entry name" value="Homeodomain-like_sf"/>
</dbReference>
<reference evidence="2 3" key="1">
    <citation type="submission" date="2012-04" db="EMBL/GenBank/DDBJ databases">
        <title>The Genome Sequence of Saprolegnia declina VS20.</title>
        <authorList>
            <consortium name="The Broad Institute Genome Sequencing Platform"/>
            <person name="Russ C."/>
            <person name="Nusbaum C."/>
            <person name="Tyler B."/>
            <person name="van West P."/>
            <person name="Dieguez-Uribeondo J."/>
            <person name="de Bruijn I."/>
            <person name="Tripathy S."/>
            <person name="Jiang R."/>
            <person name="Young S.K."/>
            <person name="Zeng Q."/>
            <person name="Gargeya S."/>
            <person name="Fitzgerald M."/>
            <person name="Haas B."/>
            <person name="Abouelleil A."/>
            <person name="Alvarado L."/>
            <person name="Arachchi H.M."/>
            <person name="Berlin A."/>
            <person name="Chapman S.B."/>
            <person name="Goldberg J."/>
            <person name="Griggs A."/>
            <person name="Gujja S."/>
            <person name="Hansen M."/>
            <person name="Howarth C."/>
            <person name="Imamovic A."/>
            <person name="Larimer J."/>
            <person name="McCowen C."/>
            <person name="Montmayeur A."/>
            <person name="Murphy C."/>
            <person name="Neiman D."/>
            <person name="Pearson M."/>
            <person name="Priest M."/>
            <person name="Roberts A."/>
            <person name="Saif S."/>
            <person name="Shea T."/>
            <person name="Sisk P."/>
            <person name="Sykes S."/>
            <person name="Wortman J."/>
            <person name="Nusbaum C."/>
            <person name="Birren B."/>
        </authorList>
    </citation>
    <scope>NUCLEOTIDE SEQUENCE [LARGE SCALE GENOMIC DNA]</scope>
    <source>
        <strain evidence="2 3">VS20</strain>
    </source>
</reference>
<sequence length="151" mass="16879">MPRGTELSVVERASILAMRGNGMSERKIAQEMGRCVSCIRGFLAHPDAYCTKKRMGRPRRLSPDVELQILDAAYKDNLTAAEIIARLNLNISVRQLQRLLREKRLEQEAAAAMASPPTDLFFASDDEASASSIDVFSFMRRPFDDDDDALS</sequence>
<accession>T0Q7X4</accession>
<protein>
    <recommendedName>
        <fullName evidence="1">Tc3 transposase DNA binding domain-containing protein</fullName>
    </recommendedName>
</protein>
<dbReference type="AlphaFoldDB" id="T0Q7X4"/>
<evidence type="ECO:0000313" key="3">
    <source>
        <dbReference type="Proteomes" id="UP000030762"/>
    </source>
</evidence>
<dbReference type="InParanoid" id="T0Q7X4"/>
<keyword evidence="3" id="KW-1185">Reference proteome</keyword>
<dbReference type="Gene3D" id="1.10.10.60">
    <property type="entry name" value="Homeodomain-like"/>
    <property type="match status" value="1"/>
</dbReference>